<dbReference type="Proteomes" id="UP000823399">
    <property type="component" value="Unassembled WGS sequence"/>
</dbReference>
<dbReference type="GeneID" id="64695801"/>
<dbReference type="EMBL" id="JABBWM010000018">
    <property type="protein sequence ID" value="KAG2111326.1"/>
    <property type="molecule type" value="Genomic_DNA"/>
</dbReference>
<accession>A0A9P7JVW7</accession>
<gene>
    <name evidence="1" type="ORF">F5147DRAFT_651502</name>
</gene>
<evidence type="ECO:0000313" key="1">
    <source>
        <dbReference type="EMBL" id="KAG2111326.1"/>
    </source>
</evidence>
<name>A0A9P7JVW7_9AGAM</name>
<protein>
    <submittedName>
        <fullName evidence="1">Uncharacterized protein</fullName>
    </submittedName>
</protein>
<proteinExistence type="predicted"/>
<keyword evidence="2" id="KW-1185">Reference proteome</keyword>
<organism evidence="1 2">
    <name type="scientific">Suillus discolor</name>
    <dbReference type="NCBI Taxonomy" id="1912936"/>
    <lineage>
        <taxon>Eukaryota</taxon>
        <taxon>Fungi</taxon>
        <taxon>Dikarya</taxon>
        <taxon>Basidiomycota</taxon>
        <taxon>Agaricomycotina</taxon>
        <taxon>Agaricomycetes</taxon>
        <taxon>Agaricomycetidae</taxon>
        <taxon>Boletales</taxon>
        <taxon>Suillineae</taxon>
        <taxon>Suillaceae</taxon>
        <taxon>Suillus</taxon>
    </lineage>
</organism>
<dbReference type="OrthoDB" id="2674724at2759"/>
<evidence type="ECO:0000313" key="2">
    <source>
        <dbReference type="Proteomes" id="UP000823399"/>
    </source>
</evidence>
<dbReference type="AlphaFoldDB" id="A0A9P7JVW7"/>
<dbReference type="RefSeq" id="XP_041294685.1">
    <property type="nucleotide sequence ID" value="XM_041433542.1"/>
</dbReference>
<comment type="caution">
    <text evidence="1">The sequence shown here is derived from an EMBL/GenBank/DDBJ whole genome shotgun (WGS) entry which is preliminary data.</text>
</comment>
<reference evidence="1" key="1">
    <citation type="journal article" date="2020" name="New Phytol.">
        <title>Comparative genomics reveals dynamic genome evolution in host specialist ectomycorrhizal fungi.</title>
        <authorList>
            <person name="Lofgren L.A."/>
            <person name="Nguyen N.H."/>
            <person name="Vilgalys R."/>
            <person name="Ruytinx J."/>
            <person name="Liao H.L."/>
            <person name="Branco S."/>
            <person name="Kuo A."/>
            <person name="LaButti K."/>
            <person name="Lipzen A."/>
            <person name="Andreopoulos W."/>
            <person name="Pangilinan J."/>
            <person name="Riley R."/>
            <person name="Hundley H."/>
            <person name="Na H."/>
            <person name="Barry K."/>
            <person name="Grigoriev I.V."/>
            <person name="Stajich J.E."/>
            <person name="Kennedy P.G."/>
        </authorList>
    </citation>
    <scope>NUCLEOTIDE SEQUENCE</scope>
    <source>
        <strain evidence="1">FC423</strain>
    </source>
</reference>
<sequence>MASACTFHGVVGIKNATPYTLEPKKRYWKMHGFVPLSLDADDDIGDLLVSVFTFGGTTAQPEDGNYFINARVITSTADEHLSLELYCVDEMQPTDSGRAVPTLIVVGKVSRGSSDLINSRAFDMDIMQYGIKPQQLARIRCFYPEDHPRLSRTPLPTAEKHIIVQGCISELLHNRCVVRVHDITLGPGSGVVELNRSPNIYAHFCCHGEWGLRL</sequence>